<sequence>MSDPPPLDLILATNDPNKAASFFSETLPLCESWRDVELRLPFDSYSPLFAHTGHFPLLRTLTLSTESNVWRTGQTITIRNAPLLRKVTFPAFSILAVDIPWEQLTRLTIQAHVANPAVPTLRRCVNLVRLDFTLTVFGPELADAGPFTLPCLKTLRTAGTSILSFITTPILERLSLRIHHWDDIDLTESLQALLQRSACSIQKLSFHSFHPAAMSSVEFTTFLGIVPSVDEIELALSDGSDNLFAVLEEEDVLPRLATLRIVDASGQATFEAAFDVLDKRRETVAGRAVLESFVLTLAQMACSSTSSRPTCSLRPLDQVFPSQCSSLTALPVGPGDFRRLGLGTCHWHINIRRHKTTKYPRIMIYK</sequence>
<reference evidence="1" key="1">
    <citation type="submission" date="2023-03" db="EMBL/GenBank/DDBJ databases">
        <title>Massive genome expansion in bonnet fungi (Mycena s.s.) driven by repeated elements and novel gene families across ecological guilds.</title>
        <authorList>
            <consortium name="Lawrence Berkeley National Laboratory"/>
            <person name="Harder C.B."/>
            <person name="Miyauchi S."/>
            <person name="Viragh M."/>
            <person name="Kuo A."/>
            <person name="Thoen E."/>
            <person name="Andreopoulos B."/>
            <person name="Lu D."/>
            <person name="Skrede I."/>
            <person name="Drula E."/>
            <person name="Henrissat B."/>
            <person name="Morin E."/>
            <person name="Kohler A."/>
            <person name="Barry K."/>
            <person name="LaButti K."/>
            <person name="Morin E."/>
            <person name="Salamov A."/>
            <person name="Lipzen A."/>
            <person name="Mereny Z."/>
            <person name="Hegedus B."/>
            <person name="Baldrian P."/>
            <person name="Stursova M."/>
            <person name="Weitz H."/>
            <person name="Taylor A."/>
            <person name="Grigoriev I.V."/>
            <person name="Nagy L.G."/>
            <person name="Martin F."/>
            <person name="Kauserud H."/>
        </authorList>
    </citation>
    <scope>NUCLEOTIDE SEQUENCE</scope>
    <source>
        <strain evidence="1">CBHHK182m</strain>
    </source>
</reference>
<dbReference type="EMBL" id="JARKIB010000003">
    <property type="protein sequence ID" value="KAJ7783204.1"/>
    <property type="molecule type" value="Genomic_DNA"/>
</dbReference>
<keyword evidence="2" id="KW-1185">Reference proteome</keyword>
<proteinExistence type="predicted"/>
<accession>A0AAD7P115</accession>
<dbReference type="Proteomes" id="UP001215598">
    <property type="component" value="Unassembled WGS sequence"/>
</dbReference>
<comment type="caution">
    <text evidence="1">The sequence shown here is derived from an EMBL/GenBank/DDBJ whole genome shotgun (WGS) entry which is preliminary data.</text>
</comment>
<dbReference type="AlphaFoldDB" id="A0AAD7P115"/>
<organism evidence="1 2">
    <name type="scientific">Mycena metata</name>
    <dbReference type="NCBI Taxonomy" id="1033252"/>
    <lineage>
        <taxon>Eukaryota</taxon>
        <taxon>Fungi</taxon>
        <taxon>Dikarya</taxon>
        <taxon>Basidiomycota</taxon>
        <taxon>Agaricomycotina</taxon>
        <taxon>Agaricomycetes</taxon>
        <taxon>Agaricomycetidae</taxon>
        <taxon>Agaricales</taxon>
        <taxon>Marasmiineae</taxon>
        <taxon>Mycenaceae</taxon>
        <taxon>Mycena</taxon>
    </lineage>
</organism>
<evidence type="ECO:0000313" key="1">
    <source>
        <dbReference type="EMBL" id="KAJ7783204.1"/>
    </source>
</evidence>
<evidence type="ECO:0000313" key="2">
    <source>
        <dbReference type="Proteomes" id="UP001215598"/>
    </source>
</evidence>
<evidence type="ECO:0008006" key="3">
    <source>
        <dbReference type="Google" id="ProtNLM"/>
    </source>
</evidence>
<protein>
    <recommendedName>
        <fullName evidence="3">F-box domain-containing protein</fullName>
    </recommendedName>
</protein>
<gene>
    <name evidence="1" type="ORF">B0H16DRAFT_483860</name>
</gene>
<name>A0AAD7P115_9AGAR</name>